<keyword evidence="6" id="KW-0131">Cell cycle</keyword>
<reference evidence="9" key="2">
    <citation type="submission" date="2015-01" db="EMBL/GenBank/DDBJ databases">
        <title>Evolutionary Origins and Diversification of the Mycorrhizal Mutualists.</title>
        <authorList>
            <consortium name="DOE Joint Genome Institute"/>
            <consortium name="Mycorrhizal Genomics Consortium"/>
            <person name="Kohler A."/>
            <person name="Kuo A."/>
            <person name="Nagy L.G."/>
            <person name="Floudas D."/>
            <person name="Copeland A."/>
            <person name="Barry K.W."/>
            <person name="Cichocki N."/>
            <person name="Veneault-Fourrey C."/>
            <person name="LaButti K."/>
            <person name="Lindquist E.A."/>
            <person name="Lipzen A."/>
            <person name="Lundell T."/>
            <person name="Morin E."/>
            <person name="Murat C."/>
            <person name="Riley R."/>
            <person name="Ohm R."/>
            <person name="Sun H."/>
            <person name="Tunlid A."/>
            <person name="Henrissat B."/>
            <person name="Grigoriev I.V."/>
            <person name="Hibbett D.S."/>
            <person name="Martin F."/>
        </authorList>
    </citation>
    <scope>NUCLEOTIDE SEQUENCE [LARGE SCALE GENOMIC DNA]</scope>
    <source>
        <strain evidence="9">Ve08.2h10</strain>
    </source>
</reference>
<dbReference type="InterPro" id="IPR037679">
    <property type="entry name" value="Apc5"/>
</dbReference>
<dbReference type="InterPro" id="IPR026000">
    <property type="entry name" value="Apc5_dom"/>
</dbReference>
<dbReference type="GO" id="GO:0005680">
    <property type="term" value="C:anaphase-promoting complex"/>
    <property type="evidence" value="ECO:0007669"/>
    <property type="project" value="InterPro"/>
</dbReference>
<dbReference type="EMBL" id="KN825015">
    <property type="protein sequence ID" value="KIK95893.1"/>
    <property type="molecule type" value="Genomic_DNA"/>
</dbReference>
<keyword evidence="5" id="KW-0833">Ubl conjugation pathway</keyword>
<dbReference type="HOGENOM" id="CLU_025689_0_0_1"/>
<keyword evidence="4" id="KW-0498">Mitosis</keyword>
<reference evidence="8 9" key="1">
    <citation type="submission" date="2014-04" db="EMBL/GenBank/DDBJ databases">
        <authorList>
            <consortium name="DOE Joint Genome Institute"/>
            <person name="Kuo A."/>
            <person name="Kohler A."/>
            <person name="Jargeat P."/>
            <person name="Nagy L.G."/>
            <person name="Floudas D."/>
            <person name="Copeland A."/>
            <person name="Barry K.W."/>
            <person name="Cichocki N."/>
            <person name="Veneault-Fourrey C."/>
            <person name="LaButti K."/>
            <person name="Lindquist E.A."/>
            <person name="Lipzen A."/>
            <person name="Lundell T."/>
            <person name="Morin E."/>
            <person name="Murat C."/>
            <person name="Sun H."/>
            <person name="Tunlid A."/>
            <person name="Henrissat B."/>
            <person name="Grigoriev I.V."/>
            <person name="Hibbett D.S."/>
            <person name="Martin F."/>
            <person name="Nordberg H.P."/>
            <person name="Cantor M.N."/>
            <person name="Hua S.X."/>
        </authorList>
    </citation>
    <scope>NUCLEOTIDE SEQUENCE [LARGE SCALE GENOMIC DNA]</scope>
    <source>
        <strain evidence="8 9">Ve08.2h10</strain>
    </source>
</reference>
<name>A0A0D0DRW1_9AGAM</name>
<evidence type="ECO:0000256" key="5">
    <source>
        <dbReference type="ARBA" id="ARBA00022786"/>
    </source>
</evidence>
<dbReference type="STRING" id="930991.A0A0D0DRW1"/>
<evidence type="ECO:0000256" key="1">
    <source>
        <dbReference type="ARBA" id="ARBA00007450"/>
    </source>
</evidence>
<dbReference type="OrthoDB" id="2504561at2759"/>
<accession>A0A0D0DRW1</accession>
<evidence type="ECO:0000256" key="2">
    <source>
        <dbReference type="ARBA" id="ARBA00016066"/>
    </source>
</evidence>
<dbReference type="GO" id="GO:0031145">
    <property type="term" value="P:anaphase-promoting complex-dependent catabolic process"/>
    <property type="evidence" value="ECO:0007669"/>
    <property type="project" value="TreeGrafter"/>
</dbReference>
<dbReference type="Pfam" id="PF12862">
    <property type="entry name" value="ANAPC5"/>
    <property type="match status" value="1"/>
</dbReference>
<dbReference type="InParanoid" id="A0A0D0DRW1"/>
<dbReference type="GO" id="GO:0045842">
    <property type="term" value="P:positive regulation of mitotic metaphase/anaphase transition"/>
    <property type="evidence" value="ECO:0007669"/>
    <property type="project" value="TreeGrafter"/>
</dbReference>
<protein>
    <recommendedName>
        <fullName evidence="2">Anaphase-promoting complex subunit 5</fullName>
    </recommendedName>
</protein>
<dbReference type="PANTHER" id="PTHR12830:SF9">
    <property type="entry name" value="ANAPHASE-PROMOTING COMPLEX SUBUNIT 5"/>
    <property type="match status" value="1"/>
</dbReference>
<dbReference type="Proteomes" id="UP000054538">
    <property type="component" value="Unassembled WGS sequence"/>
</dbReference>
<evidence type="ECO:0000313" key="9">
    <source>
        <dbReference type="Proteomes" id="UP000054538"/>
    </source>
</evidence>
<feature type="domain" description="Anaphase-promoting complex subunit 5" evidence="7">
    <location>
        <begin position="214"/>
        <end position="283"/>
    </location>
</feature>
<proteinExistence type="inferred from homology"/>
<gene>
    <name evidence="8" type="ORF">PAXRUDRAFT_826555</name>
</gene>
<evidence type="ECO:0000313" key="8">
    <source>
        <dbReference type="EMBL" id="KIK95893.1"/>
    </source>
</evidence>
<keyword evidence="3" id="KW-0132">Cell division</keyword>
<organism evidence="8 9">
    <name type="scientific">Paxillus rubicundulus Ve08.2h10</name>
    <dbReference type="NCBI Taxonomy" id="930991"/>
    <lineage>
        <taxon>Eukaryota</taxon>
        <taxon>Fungi</taxon>
        <taxon>Dikarya</taxon>
        <taxon>Basidiomycota</taxon>
        <taxon>Agaricomycotina</taxon>
        <taxon>Agaricomycetes</taxon>
        <taxon>Agaricomycetidae</taxon>
        <taxon>Boletales</taxon>
        <taxon>Paxilineae</taxon>
        <taxon>Paxillaceae</taxon>
        <taxon>Paxillus</taxon>
    </lineage>
</organism>
<keyword evidence="9" id="KW-1185">Reference proteome</keyword>
<evidence type="ECO:0000259" key="7">
    <source>
        <dbReference type="Pfam" id="PF12862"/>
    </source>
</evidence>
<dbReference type="GO" id="GO:0070979">
    <property type="term" value="P:protein K11-linked ubiquitination"/>
    <property type="evidence" value="ECO:0007669"/>
    <property type="project" value="TreeGrafter"/>
</dbReference>
<comment type="similarity">
    <text evidence="1">Belongs to the APC5 family.</text>
</comment>
<evidence type="ECO:0000256" key="6">
    <source>
        <dbReference type="ARBA" id="ARBA00023306"/>
    </source>
</evidence>
<evidence type="ECO:0000256" key="3">
    <source>
        <dbReference type="ARBA" id="ARBA00022618"/>
    </source>
</evidence>
<dbReference type="PANTHER" id="PTHR12830">
    <property type="entry name" value="ANAPHASE-PROMOTING COMPLEX SUBUNIT 5"/>
    <property type="match status" value="1"/>
</dbReference>
<sequence>MDNRRPGTPPPVHHVLRPHHIDLIAIFLLVFKEFHNSLPPQFLLYVYRFLLYEVSEVVQPRTHQQILSILKSAPQIDSPNVRNLIMALETVPNQLTSADQLTNFFHSTPAIFVEKADDEPNVLARRSIFGYFCRRCFVSFIKLSFYGAMQLQIDYQAWCAGDKQAGYGPVEKDPLTGDVWIFKTSSDLRSWARSEPLDAWEKGRSTGDDATGPENLRRYFEQRFHDHNDSGIRQHALLNLVRMHYVRKEYPAASKLLQEAIAVARTSGDRLTLQHCISMLHRLPSSTSTDEAPLLNEIQPDLHPSEVLFDVAKLLQPQSGQPLTLCFEKLTQAIGLYDHWVDLKKAASCERELLGQHAMQAVLWSTLGCHDLATVEESFVLAFAKIGDDDPNRLNVALNRAYRLARDGAYQDALVSLVRPEAWRGLSLDEYQEWATMIWRILALRTARRGQQKFLRDYLLPRQPSSSTFVSKEYFFDDGVAQLPPISSELHQVMSARRRGQAVTAIQPLLQSLWHSEFQGRFPLYRVGIILLADIGLEFGMTKHCRRLLEGILPQVLTGHEMEHRAFACHTLARCIIASSDSKEVGLREALPHLLMAEADYMHLSMLEAILDVQWLLMVVYHNLGMRVDEEAVHERYSRSTTMVRTFEENPVDMEVKNVWDLVTEVGASLANR</sequence>
<evidence type="ECO:0000256" key="4">
    <source>
        <dbReference type="ARBA" id="ARBA00022776"/>
    </source>
</evidence>
<dbReference type="GO" id="GO:0051301">
    <property type="term" value="P:cell division"/>
    <property type="evidence" value="ECO:0007669"/>
    <property type="project" value="UniProtKB-KW"/>
</dbReference>
<dbReference type="AlphaFoldDB" id="A0A0D0DRW1"/>